<accession>A0AA39CFA5</accession>
<comment type="caution">
    <text evidence="1">The sequence shown here is derived from an EMBL/GenBank/DDBJ whole genome shotgun (WGS) entry which is preliminary data.</text>
</comment>
<dbReference type="EMBL" id="JAPDRK010000014">
    <property type="protein sequence ID" value="KAJ9606191.1"/>
    <property type="molecule type" value="Genomic_DNA"/>
</dbReference>
<evidence type="ECO:0000313" key="2">
    <source>
        <dbReference type="Proteomes" id="UP001172673"/>
    </source>
</evidence>
<sequence length="215" mass="23393">MGSDADSVLVEIITPTAKPSKKSTIVSTFQNIFDISAKAAIPGKVDPGLGMKAYNHVTTHNEQSGIFIYWKNMKHHDALAATPGFAEGGKLFVNDILPNIEGELKTDYWTTQQVDMALKDADATEVIELQLSGSKAGKELEKAVATAFEQLSPPQGFLGSFVGSKQEDAEKVVIVTKWSSKDFLDDATWAKESEKHLLSALGGKAQVERRLQMHS</sequence>
<name>A0AA39CFA5_9EURO</name>
<reference evidence="1" key="1">
    <citation type="submission" date="2022-10" db="EMBL/GenBank/DDBJ databases">
        <title>Culturing micro-colonial fungi from biological soil crusts in the Mojave desert and describing Neophaeococcomyces mojavensis, and introducing the new genera and species Taxawa tesnikishii.</title>
        <authorList>
            <person name="Kurbessoian T."/>
            <person name="Stajich J.E."/>
        </authorList>
    </citation>
    <scope>NUCLEOTIDE SEQUENCE</scope>
    <source>
        <strain evidence="1">TK_41</strain>
    </source>
</reference>
<dbReference type="Proteomes" id="UP001172673">
    <property type="component" value="Unassembled WGS sequence"/>
</dbReference>
<dbReference type="Gene3D" id="3.30.70.100">
    <property type="match status" value="1"/>
</dbReference>
<gene>
    <name evidence="1" type="ORF">H2200_009152</name>
</gene>
<protein>
    <recommendedName>
        <fullName evidence="3">ABM domain-containing protein</fullName>
    </recommendedName>
</protein>
<organism evidence="1 2">
    <name type="scientific">Cladophialophora chaetospira</name>
    <dbReference type="NCBI Taxonomy" id="386627"/>
    <lineage>
        <taxon>Eukaryota</taxon>
        <taxon>Fungi</taxon>
        <taxon>Dikarya</taxon>
        <taxon>Ascomycota</taxon>
        <taxon>Pezizomycotina</taxon>
        <taxon>Eurotiomycetes</taxon>
        <taxon>Chaetothyriomycetidae</taxon>
        <taxon>Chaetothyriales</taxon>
        <taxon>Herpotrichiellaceae</taxon>
        <taxon>Cladophialophora</taxon>
    </lineage>
</organism>
<evidence type="ECO:0008006" key="3">
    <source>
        <dbReference type="Google" id="ProtNLM"/>
    </source>
</evidence>
<evidence type="ECO:0000313" key="1">
    <source>
        <dbReference type="EMBL" id="KAJ9606191.1"/>
    </source>
</evidence>
<dbReference type="AlphaFoldDB" id="A0AA39CFA5"/>
<keyword evidence="2" id="KW-1185">Reference proteome</keyword>
<proteinExistence type="predicted"/>